<reference evidence="9" key="1">
    <citation type="submission" date="2023-02" db="EMBL/GenBank/DDBJ databases">
        <title>Identification and recombinant expression of a fungal hydrolase from Papiliotrema laurentii that hydrolyzes apple cutin and clears colloidal polyester polyurethane.</title>
        <authorList>
            <consortium name="DOE Joint Genome Institute"/>
            <person name="Roman V.A."/>
            <person name="Bojanowski C."/>
            <person name="Crable B.R."/>
            <person name="Wagner D.N."/>
            <person name="Hung C.S."/>
            <person name="Nadeau L.J."/>
            <person name="Schratz L."/>
            <person name="Haridas S."/>
            <person name="Pangilinan J."/>
            <person name="Lipzen A."/>
            <person name="Na H."/>
            <person name="Yan M."/>
            <person name="Ng V."/>
            <person name="Grigoriev I.V."/>
            <person name="Spatafora J.W."/>
            <person name="Barlow D."/>
            <person name="Biffinger J."/>
            <person name="Kelley-Loughnane N."/>
            <person name="Varaljay V.A."/>
            <person name="Crookes-Goodson W.J."/>
        </authorList>
    </citation>
    <scope>NUCLEOTIDE SEQUENCE</scope>
    <source>
        <strain evidence="9">5307AH</strain>
    </source>
</reference>
<dbReference type="PANTHER" id="PTHR31845:SF19">
    <property type="entry name" value="TRANSCRIPTION FACTOR DOMAIN-CONTAINING PROTEIN"/>
    <property type="match status" value="1"/>
</dbReference>
<accession>A0AAD9CUP7</accession>
<keyword evidence="6" id="KW-0539">Nucleus</keyword>
<dbReference type="InterPro" id="IPR036864">
    <property type="entry name" value="Zn2-C6_fun-type_DNA-bd_sf"/>
</dbReference>
<dbReference type="CDD" id="cd00067">
    <property type="entry name" value="GAL4"/>
    <property type="match status" value="1"/>
</dbReference>
<evidence type="ECO:0000256" key="3">
    <source>
        <dbReference type="ARBA" id="ARBA00023015"/>
    </source>
</evidence>
<dbReference type="GO" id="GO:0000976">
    <property type="term" value="F:transcription cis-regulatory region binding"/>
    <property type="evidence" value="ECO:0007669"/>
    <property type="project" value="TreeGrafter"/>
</dbReference>
<gene>
    <name evidence="9" type="ORF">DB88DRAFT_497900</name>
</gene>
<comment type="caution">
    <text evidence="9">The sequence shown here is derived from an EMBL/GenBank/DDBJ whole genome shotgun (WGS) entry which is preliminary data.</text>
</comment>
<feature type="region of interest" description="Disordered" evidence="7">
    <location>
        <begin position="204"/>
        <end position="225"/>
    </location>
</feature>
<keyword evidence="4" id="KW-0238">DNA-binding</keyword>
<feature type="compositionally biased region" description="Polar residues" evidence="7">
    <location>
        <begin position="144"/>
        <end position="173"/>
    </location>
</feature>
<dbReference type="Pfam" id="PF00172">
    <property type="entry name" value="Zn_clus"/>
    <property type="match status" value="1"/>
</dbReference>
<dbReference type="InterPro" id="IPR007219">
    <property type="entry name" value="XnlR_reg_dom"/>
</dbReference>
<evidence type="ECO:0000256" key="2">
    <source>
        <dbReference type="ARBA" id="ARBA00022723"/>
    </source>
</evidence>
<dbReference type="SMART" id="SM00066">
    <property type="entry name" value="GAL4"/>
    <property type="match status" value="1"/>
</dbReference>
<sequence>MAMVAEHSVDMGPPSSNHFKRTQAACVLCRASKTRCIHDRTLHDSCVRCQRFGLHCSYPTSSKKRGRPSKSSQAVSQNTQQFIPQELRNGQSFPSPPPDDWTSRHMNVSSTPFNVFDTLIPDTNNTHRGSITEQPMSNGHHRPSNASAQFNPGRSEPTTGSALTSPSNTTSPTHEADRNLNLSEYLDPNDRSLQLHPPKVPFFLCQPSPDRPDDGDDASASTPSLMNVSGQDPISLGMLSEAEAQSLVQQFHDHFNQNVAVLDRKMHTLSYMRQHTVVLLSAVLAATSKLFRKDLCPGLLAHANTILDRALLRGVTHISLMQSLMILTYTKAPADTSAWRRIGMAIRMGYQMHLHVPRNTPLPDDENAARVILNAERTWYCLFCFDRGLSHVFGLPYTIRLTEIGNVEAWAREHVHFGPSVDMHLAASIDLCRLKDQWRAIFDSQPPSPSYCESAIENLKVEAEALYTKWFGKGSQPIGFQAESEHVIAWCLLDFMLTLKRQHYELGPHLPMRLDACLSVASQIVDEIEILGKTAVLGIMQDTASCMTSSLGIFFHKVFMTATITQKSLMISLLQRVLASHVAVINGDEKSAPAHVARCIKRILGAIRADSRSGSPSFNQSATEADMSLQELFGQFDDTIGPIEGLQYTTGDEQFWQMLFSA</sequence>
<dbReference type="Proteomes" id="UP001182556">
    <property type="component" value="Unassembled WGS sequence"/>
</dbReference>
<protein>
    <recommendedName>
        <fullName evidence="8">Zn(2)-C6 fungal-type domain-containing protein</fullName>
    </recommendedName>
</protein>
<dbReference type="GO" id="GO:0000981">
    <property type="term" value="F:DNA-binding transcription factor activity, RNA polymerase II-specific"/>
    <property type="evidence" value="ECO:0007669"/>
    <property type="project" value="InterPro"/>
</dbReference>
<dbReference type="PANTHER" id="PTHR31845">
    <property type="entry name" value="FINGER DOMAIN PROTEIN, PUTATIVE-RELATED"/>
    <property type="match status" value="1"/>
</dbReference>
<dbReference type="InterPro" id="IPR051089">
    <property type="entry name" value="prtT"/>
</dbReference>
<keyword evidence="10" id="KW-1185">Reference proteome</keyword>
<dbReference type="InterPro" id="IPR001138">
    <property type="entry name" value="Zn2Cys6_DnaBD"/>
</dbReference>
<dbReference type="GO" id="GO:0005634">
    <property type="term" value="C:nucleus"/>
    <property type="evidence" value="ECO:0007669"/>
    <property type="project" value="UniProtKB-SubCell"/>
</dbReference>
<dbReference type="PROSITE" id="PS00463">
    <property type="entry name" value="ZN2_CY6_FUNGAL_1"/>
    <property type="match status" value="1"/>
</dbReference>
<keyword evidence="3" id="KW-0805">Transcription regulation</keyword>
<evidence type="ECO:0000256" key="4">
    <source>
        <dbReference type="ARBA" id="ARBA00023125"/>
    </source>
</evidence>
<keyword evidence="2" id="KW-0479">Metal-binding</keyword>
<dbReference type="AlphaFoldDB" id="A0AAD9CUP7"/>
<comment type="subcellular location">
    <subcellularLocation>
        <location evidence="1">Nucleus</location>
    </subcellularLocation>
</comment>
<organism evidence="9 10">
    <name type="scientific">Papiliotrema laurentii</name>
    <name type="common">Cryptococcus laurentii</name>
    <dbReference type="NCBI Taxonomy" id="5418"/>
    <lineage>
        <taxon>Eukaryota</taxon>
        <taxon>Fungi</taxon>
        <taxon>Dikarya</taxon>
        <taxon>Basidiomycota</taxon>
        <taxon>Agaricomycotina</taxon>
        <taxon>Tremellomycetes</taxon>
        <taxon>Tremellales</taxon>
        <taxon>Rhynchogastremaceae</taxon>
        <taxon>Papiliotrema</taxon>
    </lineage>
</organism>
<feature type="compositionally biased region" description="Polar residues" evidence="7">
    <location>
        <begin position="121"/>
        <end position="137"/>
    </location>
</feature>
<dbReference type="PROSITE" id="PS50048">
    <property type="entry name" value="ZN2_CY6_FUNGAL_2"/>
    <property type="match status" value="1"/>
</dbReference>
<evidence type="ECO:0000256" key="6">
    <source>
        <dbReference type="ARBA" id="ARBA00023242"/>
    </source>
</evidence>
<name>A0AAD9CUP7_PAPLA</name>
<feature type="compositionally biased region" description="Polar residues" evidence="7">
    <location>
        <begin position="84"/>
        <end position="93"/>
    </location>
</feature>
<dbReference type="SMART" id="SM00906">
    <property type="entry name" value="Fungal_trans"/>
    <property type="match status" value="1"/>
</dbReference>
<dbReference type="Gene3D" id="4.10.240.10">
    <property type="entry name" value="Zn(2)-C6 fungal-type DNA-binding domain"/>
    <property type="match status" value="1"/>
</dbReference>
<dbReference type="SUPFAM" id="SSF57701">
    <property type="entry name" value="Zn2/Cys6 DNA-binding domain"/>
    <property type="match status" value="1"/>
</dbReference>
<keyword evidence="5" id="KW-0804">Transcription</keyword>
<evidence type="ECO:0000256" key="7">
    <source>
        <dbReference type="SAM" id="MobiDB-lite"/>
    </source>
</evidence>
<feature type="region of interest" description="Disordered" evidence="7">
    <location>
        <begin position="84"/>
        <end position="176"/>
    </location>
</feature>
<evidence type="ECO:0000259" key="8">
    <source>
        <dbReference type="PROSITE" id="PS50048"/>
    </source>
</evidence>
<evidence type="ECO:0000313" key="10">
    <source>
        <dbReference type="Proteomes" id="UP001182556"/>
    </source>
</evidence>
<dbReference type="GO" id="GO:0008270">
    <property type="term" value="F:zinc ion binding"/>
    <property type="evidence" value="ECO:0007669"/>
    <property type="project" value="InterPro"/>
</dbReference>
<feature type="compositionally biased region" description="Polar residues" evidence="7">
    <location>
        <begin position="104"/>
        <end position="113"/>
    </location>
</feature>
<evidence type="ECO:0000256" key="1">
    <source>
        <dbReference type="ARBA" id="ARBA00004123"/>
    </source>
</evidence>
<proteinExistence type="predicted"/>
<evidence type="ECO:0000256" key="5">
    <source>
        <dbReference type="ARBA" id="ARBA00023163"/>
    </source>
</evidence>
<evidence type="ECO:0000313" key="9">
    <source>
        <dbReference type="EMBL" id="KAK1922336.1"/>
    </source>
</evidence>
<feature type="domain" description="Zn(2)-C6 fungal-type" evidence="8">
    <location>
        <begin position="25"/>
        <end position="58"/>
    </location>
</feature>
<dbReference type="Pfam" id="PF04082">
    <property type="entry name" value="Fungal_trans"/>
    <property type="match status" value="1"/>
</dbReference>
<dbReference type="EMBL" id="JAODAN010000009">
    <property type="protein sequence ID" value="KAK1922336.1"/>
    <property type="molecule type" value="Genomic_DNA"/>
</dbReference>
<dbReference type="GO" id="GO:0006351">
    <property type="term" value="P:DNA-templated transcription"/>
    <property type="evidence" value="ECO:0007669"/>
    <property type="project" value="InterPro"/>
</dbReference>
<dbReference type="CDD" id="cd12148">
    <property type="entry name" value="fungal_TF_MHR"/>
    <property type="match status" value="1"/>
</dbReference>